<reference evidence="2 3" key="1">
    <citation type="submission" date="2019-08" db="EMBL/GenBank/DDBJ databases">
        <title>The genome of the soybean aphid Biotype 1, its phylome, world population structure and adaptation to the North American continent.</title>
        <authorList>
            <person name="Giordano R."/>
            <person name="Donthu R.K."/>
            <person name="Hernandez A.G."/>
            <person name="Wright C.L."/>
            <person name="Zimin A.V."/>
        </authorList>
    </citation>
    <scope>NUCLEOTIDE SEQUENCE [LARGE SCALE GENOMIC DNA]</scope>
    <source>
        <tissue evidence="2">Whole aphids</tissue>
    </source>
</reference>
<keyword evidence="3" id="KW-1185">Reference proteome</keyword>
<evidence type="ECO:0000313" key="2">
    <source>
        <dbReference type="EMBL" id="KAE9542672.1"/>
    </source>
</evidence>
<dbReference type="EMBL" id="VYZN01000009">
    <property type="protein sequence ID" value="KAE9542672.1"/>
    <property type="molecule type" value="Genomic_DNA"/>
</dbReference>
<dbReference type="AlphaFoldDB" id="A0A6G0U307"/>
<gene>
    <name evidence="2" type="ORF">AGLY_002583</name>
</gene>
<comment type="caution">
    <text evidence="2">The sequence shown here is derived from an EMBL/GenBank/DDBJ whole genome shotgun (WGS) entry which is preliminary data.</text>
</comment>
<sequence length="225" mass="26857">MCKNVYFIFFINAITSPIREYSLKWRVHNHTQFRNNKLSIVIICSIKEISLSTIYLTITISDDSQLSIIRVCLKMYSLNTLNAIQIINVFIHVTYVEMYNFIEVQLILSFCSLYIQVIFSFHFCKVIDISFHRSYFEIANVDNDLMNMQYFRRNHKNKGKSICCVWTRLIFLIVEIVSVMLIIIFEKITKRLCQKLVRNTLNFFTFDLTIMNFIYYFTIKNSCII</sequence>
<evidence type="ECO:0000313" key="3">
    <source>
        <dbReference type="Proteomes" id="UP000475862"/>
    </source>
</evidence>
<feature type="transmembrane region" description="Helical" evidence="1">
    <location>
        <begin position="196"/>
        <end position="217"/>
    </location>
</feature>
<dbReference type="Proteomes" id="UP000475862">
    <property type="component" value="Unassembled WGS sequence"/>
</dbReference>
<keyword evidence="1" id="KW-0812">Transmembrane</keyword>
<protein>
    <submittedName>
        <fullName evidence="2">Uncharacterized protein</fullName>
    </submittedName>
</protein>
<feature type="transmembrane region" description="Helical" evidence="1">
    <location>
        <begin position="165"/>
        <end position="184"/>
    </location>
</feature>
<accession>A0A6G0U307</accession>
<evidence type="ECO:0000256" key="1">
    <source>
        <dbReference type="SAM" id="Phobius"/>
    </source>
</evidence>
<proteinExistence type="predicted"/>
<keyword evidence="1" id="KW-0472">Membrane</keyword>
<keyword evidence="1" id="KW-1133">Transmembrane helix</keyword>
<organism evidence="2 3">
    <name type="scientific">Aphis glycines</name>
    <name type="common">Soybean aphid</name>
    <dbReference type="NCBI Taxonomy" id="307491"/>
    <lineage>
        <taxon>Eukaryota</taxon>
        <taxon>Metazoa</taxon>
        <taxon>Ecdysozoa</taxon>
        <taxon>Arthropoda</taxon>
        <taxon>Hexapoda</taxon>
        <taxon>Insecta</taxon>
        <taxon>Pterygota</taxon>
        <taxon>Neoptera</taxon>
        <taxon>Paraneoptera</taxon>
        <taxon>Hemiptera</taxon>
        <taxon>Sternorrhyncha</taxon>
        <taxon>Aphidomorpha</taxon>
        <taxon>Aphidoidea</taxon>
        <taxon>Aphididae</taxon>
        <taxon>Aphidini</taxon>
        <taxon>Aphis</taxon>
        <taxon>Aphis</taxon>
    </lineage>
</organism>
<name>A0A6G0U307_APHGL</name>